<dbReference type="InterPro" id="IPR012318">
    <property type="entry name" value="HTH_CRP"/>
</dbReference>
<comment type="caution">
    <text evidence="7">The sequence shown here is derived from an EMBL/GenBank/DDBJ whole genome shotgun (WGS) entry which is preliminary data.</text>
</comment>
<dbReference type="InterPro" id="IPR036388">
    <property type="entry name" value="WH-like_DNA-bd_sf"/>
</dbReference>
<dbReference type="PANTHER" id="PTHR24567:SF74">
    <property type="entry name" value="HTH-TYPE TRANSCRIPTIONAL REGULATOR ARCR"/>
    <property type="match status" value="1"/>
</dbReference>
<dbReference type="InterPro" id="IPR014710">
    <property type="entry name" value="RmlC-like_jellyroll"/>
</dbReference>
<evidence type="ECO:0000256" key="4">
    <source>
        <dbReference type="ARBA" id="ARBA00023163"/>
    </source>
</evidence>
<dbReference type="SMART" id="SM00100">
    <property type="entry name" value="cNMP"/>
    <property type="match status" value="1"/>
</dbReference>
<dbReference type="InterPro" id="IPR000595">
    <property type="entry name" value="cNMP-bd_dom"/>
</dbReference>
<dbReference type="Proteomes" id="UP001230005">
    <property type="component" value="Unassembled WGS sequence"/>
</dbReference>
<evidence type="ECO:0000259" key="6">
    <source>
        <dbReference type="PROSITE" id="PS51063"/>
    </source>
</evidence>
<organism evidence="7 8">
    <name type="scientific">Evansella vedderi</name>
    <dbReference type="NCBI Taxonomy" id="38282"/>
    <lineage>
        <taxon>Bacteria</taxon>
        <taxon>Bacillati</taxon>
        <taxon>Bacillota</taxon>
        <taxon>Bacilli</taxon>
        <taxon>Bacillales</taxon>
        <taxon>Bacillaceae</taxon>
        <taxon>Evansella</taxon>
    </lineage>
</organism>
<dbReference type="PROSITE" id="PS50042">
    <property type="entry name" value="CNMP_BINDING_3"/>
    <property type="match status" value="1"/>
</dbReference>
<keyword evidence="3" id="KW-0010">Activator</keyword>
<dbReference type="CDD" id="cd00038">
    <property type="entry name" value="CAP_ED"/>
    <property type="match status" value="1"/>
</dbReference>
<dbReference type="InterPro" id="IPR036390">
    <property type="entry name" value="WH_DNA-bd_sf"/>
</dbReference>
<dbReference type="PANTHER" id="PTHR24567">
    <property type="entry name" value="CRP FAMILY TRANSCRIPTIONAL REGULATORY PROTEIN"/>
    <property type="match status" value="1"/>
</dbReference>
<name>A0ABT9ZW24_9BACI</name>
<dbReference type="InterPro" id="IPR050397">
    <property type="entry name" value="Env_Response_Regulators"/>
</dbReference>
<evidence type="ECO:0000256" key="2">
    <source>
        <dbReference type="ARBA" id="ARBA00023125"/>
    </source>
</evidence>
<feature type="domain" description="Cyclic nucleotide-binding" evidence="5">
    <location>
        <begin position="12"/>
        <end position="134"/>
    </location>
</feature>
<dbReference type="PRINTS" id="PR00034">
    <property type="entry name" value="HTHCRP"/>
</dbReference>
<dbReference type="SUPFAM" id="SSF51206">
    <property type="entry name" value="cAMP-binding domain-like"/>
    <property type="match status" value="1"/>
</dbReference>
<dbReference type="Gene3D" id="2.60.120.10">
    <property type="entry name" value="Jelly Rolls"/>
    <property type="match status" value="1"/>
</dbReference>
<gene>
    <name evidence="7" type="ORF">J2S74_002819</name>
</gene>
<feature type="domain" description="HTH crp-type" evidence="6">
    <location>
        <begin position="148"/>
        <end position="221"/>
    </location>
</feature>
<evidence type="ECO:0000259" key="5">
    <source>
        <dbReference type="PROSITE" id="PS50042"/>
    </source>
</evidence>
<evidence type="ECO:0000313" key="7">
    <source>
        <dbReference type="EMBL" id="MDQ0255437.1"/>
    </source>
</evidence>
<dbReference type="SUPFAM" id="SSF46785">
    <property type="entry name" value="Winged helix' DNA-binding domain"/>
    <property type="match status" value="1"/>
</dbReference>
<dbReference type="SMART" id="SM00419">
    <property type="entry name" value="HTH_CRP"/>
    <property type="match status" value="1"/>
</dbReference>
<keyword evidence="8" id="KW-1185">Reference proteome</keyword>
<dbReference type="Gene3D" id="1.10.10.10">
    <property type="entry name" value="Winged helix-like DNA-binding domain superfamily/Winged helix DNA-binding domain"/>
    <property type="match status" value="1"/>
</dbReference>
<dbReference type="Pfam" id="PF00027">
    <property type="entry name" value="cNMP_binding"/>
    <property type="match status" value="1"/>
</dbReference>
<keyword evidence="2" id="KW-0238">DNA-binding</keyword>
<keyword evidence="1" id="KW-0805">Transcription regulation</keyword>
<proteinExistence type="predicted"/>
<dbReference type="InterPro" id="IPR018490">
    <property type="entry name" value="cNMP-bd_dom_sf"/>
</dbReference>
<dbReference type="RefSeq" id="WP_307326362.1">
    <property type="nucleotide sequence ID" value="NZ_JAUSUG010000010.1"/>
</dbReference>
<reference evidence="7 8" key="1">
    <citation type="submission" date="2023-07" db="EMBL/GenBank/DDBJ databases">
        <title>Genomic Encyclopedia of Type Strains, Phase IV (KMG-IV): sequencing the most valuable type-strain genomes for metagenomic binning, comparative biology and taxonomic classification.</title>
        <authorList>
            <person name="Goeker M."/>
        </authorList>
    </citation>
    <scope>NUCLEOTIDE SEQUENCE [LARGE SCALE GENOMIC DNA]</scope>
    <source>
        <strain evidence="7 8">DSM 9768</strain>
    </source>
</reference>
<accession>A0ABT9ZW24</accession>
<evidence type="ECO:0000256" key="3">
    <source>
        <dbReference type="ARBA" id="ARBA00023159"/>
    </source>
</evidence>
<keyword evidence="4" id="KW-0804">Transcription</keyword>
<sequence>MGEHNFIDTIPLFSTLPKDIRKQLTPIILTKQTTKGEVIFRESERANAIFFINVGKIKITKSSPEGKEILLNIRQSGEMFAEVSLFSRKKSTYPATATSLENGVISLIRNEDLELFLMQHPELSMSIFRVMAERLQVAQTTLRDVALYGKFGALAATLVRLSTDYGVDTNEGIMIKLKLTHEDLGSFFGATRESVTRMMNQLKQQEVVTKKSGYFVIHKLEELKSYLDR</sequence>
<evidence type="ECO:0000256" key="1">
    <source>
        <dbReference type="ARBA" id="ARBA00023015"/>
    </source>
</evidence>
<evidence type="ECO:0000313" key="8">
    <source>
        <dbReference type="Proteomes" id="UP001230005"/>
    </source>
</evidence>
<protein>
    <submittedName>
        <fullName evidence="7">CRP/FNR family transcriptional regulator</fullName>
    </submittedName>
</protein>
<dbReference type="EMBL" id="JAUSUG010000010">
    <property type="protein sequence ID" value="MDQ0255437.1"/>
    <property type="molecule type" value="Genomic_DNA"/>
</dbReference>
<dbReference type="Pfam" id="PF13545">
    <property type="entry name" value="HTH_Crp_2"/>
    <property type="match status" value="1"/>
</dbReference>
<dbReference type="PROSITE" id="PS51063">
    <property type="entry name" value="HTH_CRP_2"/>
    <property type="match status" value="1"/>
</dbReference>